<evidence type="ECO:0000256" key="2">
    <source>
        <dbReference type="SAM" id="Phobius"/>
    </source>
</evidence>
<feature type="compositionally biased region" description="Polar residues" evidence="1">
    <location>
        <begin position="74"/>
        <end position="88"/>
    </location>
</feature>
<reference evidence="3 4" key="1">
    <citation type="submission" date="2020-08" db="EMBL/GenBank/DDBJ databases">
        <title>Genomic Encyclopedia of Type Strains, Phase IV (KMG-IV): sequencing the most valuable type-strain genomes for metagenomic binning, comparative biology and taxonomic classification.</title>
        <authorList>
            <person name="Goeker M."/>
        </authorList>
    </citation>
    <scope>NUCLEOTIDE SEQUENCE [LARGE SCALE GENOMIC DNA]</scope>
    <source>
        <strain evidence="3 4">DSM 103526</strain>
    </source>
</reference>
<dbReference type="Gene3D" id="3.30.1490.480">
    <property type="entry name" value="Endolytic murein transglycosylase"/>
    <property type="match status" value="1"/>
</dbReference>
<dbReference type="EMBL" id="JACHEN010000003">
    <property type="protein sequence ID" value="MBB6214646.1"/>
    <property type="molecule type" value="Genomic_DNA"/>
</dbReference>
<dbReference type="RefSeq" id="WP_184308275.1">
    <property type="nucleotide sequence ID" value="NZ_JACHEN010000003.1"/>
</dbReference>
<keyword evidence="2" id="KW-0472">Membrane</keyword>
<proteinExistence type="predicted"/>
<evidence type="ECO:0000313" key="3">
    <source>
        <dbReference type="EMBL" id="MBB6214646.1"/>
    </source>
</evidence>
<gene>
    <name evidence="3" type="ORF">HNQ80_000729</name>
</gene>
<accession>A0A841KMI6</accession>
<keyword evidence="4" id="KW-1185">Reference proteome</keyword>
<evidence type="ECO:0000313" key="4">
    <source>
        <dbReference type="Proteomes" id="UP000579281"/>
    </source>
</evidence>
<dbReference type="Proteomes" id="UP000579281">
    <property type="component" value="Unassembled WGS sequence"/>
</dbReference>
<name>A0A841KMI6_9FIRM</name>
<keyword evidence="2" id="KW-0812">Transmembrane</keyword>
<keyword evidence="2" id="KW-1133">Transmembrane helix</keyword>
<sequence>MFEKFKDLLYEASDVLLAFAIILIMSTVITWKVSDSLAFSTDKLTNGPTVAEQEPSSSDEKPLKEPSSKVAPDASQNTPSSESQTPSDLETVVTTVAPQPTAIQVDIPSGTPGSGIANILKQKGLIDNTAKFIARIQELKLEAKLKSGQFSVPSGSSLDDVIYIITGTKKPS</sequence>
<organism evidence="3 4">
    <name type="scientific">Anaerosolibacter carboniphilus</name>
    <dbReference type="NCBI Taxonomy" id="1417629"/>
    <lineage>
        <taxon>Bacteria</taxon>
        <taxon>Bacillati</taxon>
        <taxon>Bacillota</taxon>
        <taxon>Clostridia</taxon>
        <taxon>Peptostreptococcales</taxon>
        <taxon>Thermotaleaceae</taxon>
        <taxon>Anaerosolibacter</taxon>
    </lineage>
</organism>
<comment type="caution">
    <text evidence="3">The sequence shown here is derived from an EMBL/GenBank/DDBJ whole genome shotgun (WGS) entry which is preliminary data.</text>
</comment>
<feature type="transmembrane region" description="Helical" evidence="2">
    <location>
        <begin position="12"/>
        <end position="31"/>
    </location>
</feature>
<feature type="compositionally biased region" description="Basic and acidic residues" evidence="1">
    <location>
        <begin position="58"/>
        <end position="67"/>
    </location>
</feature>
<dbReference type="AlphaFoldDB" id="A0A841KMI6"/>
<evidence type="ECO:0000256" key="1">
    <source>
        <dbReference type="SAM" id="MobiDB-lite"/>
    </source>
</evidence>
<protein>
    <submittedName>
        <fullName evidence="3">Cytoskeletal protein RodZ</fullName>
    </submittedName>
</protein>
<feature type="region of interest" description="Disordered" evidence="1">
    <location>
        <begin position="43"/>
        <end position="90"/>
    </location>
</feature>